<name>A0AAN8FBB9_9EURO</name>
<dbReference type="InterPro" id="IPR011009">
    <property type="entry name" value="Kinase-like_dom_sf"/>
</dbReference>
<feature type="compositionally biased region" description="Basic and acidic residues" evidence="1">
    <location>
        <begin position="401"/>
        <end position="411"/>
    </location>
</feature>
<feature type="compositionally biased region" description="Basic and acidic residues" evidence="1">
    <location>
        <begin position="254"/>
        <end position="273"/>
    </location>
</feature>
<dbReference type="EMBL" id="JAKLMC020000007">
    <property type="protein sequence ID" value="KAK5955091.1"/>
    <property type="molecule type" value="Genomic_DNA"/>
</dbReference>
<dbReference type="Pfam" id="PF01636">
    <property type="entry name" value="APH"/>
    <property type="match status" value="2"/>
</dbReference>
<accession>A0AAN8FBB9</accession>
<keyword evidence="4" id="KW-1185">Reference proteome</keyword>
<evidence type="ECO:0000313" key="3">
    <source>
        <dbReference type="EMBL" id="KAK5955091.1"/>
    </source>
</evidence>
<evidence type="ECO:0000259" key="2">
    <source>
        <dbReference type="Pfam" id="PF01636"/>
    </source>
</evidence>
<proteinExistence type="predicted"/>
<dbReference type="PANTHER" id="PTHR21310:SF13">
    <property type="entry name" value="AMINOGLYCOSIDE PHOSPHOTRANSFERASE DOMAIN-CONTAINING PROTEIN"/>
    <property type="match status" value="1"/>
</dbReference>
<organism evidence="3 4">
    <name type="scientific">Knufia fluminis</name>
    <dbReference type="NCBI Taxonomy" id="191047"/>
    <lineage>
        <taxon>Eukaryota</taxon>
        <taxon>Fungi</taxon>
        <taxon>Dikarya</taxon>
        <taxon>Ascomycota</taxon>
        <taxon>Pezizomycotina</taxon>
        <taxon>Eurotiomycetes</taxon>
        <taxon>Chaetothyriomycetidae</taxon>
        <taxon>Chaetothyriales</taxon>
        <taxon>Trichomeriaceae</taxon>
        <taxon>Knufia</taxon>
    </lineage>
</organism>
<dbReference type="Gene3D" id="3.90.1200.10">
    <property type="match status" value="1"/>
</dbReference>
<reference evidence="3 4" key="1">
    <citation type="submission" date="2022-12" db="EMBL/GenBank/DDBJ databases">
        <title>Genomic features and morphological characterization of a novel Knufia sp. strain isolated from spacecraft assembly facility.</title>
        <authorList>
            <person name="Teixeira M."/>
            <person name="Chander A.M."/>
            <person name="Stajich J.E."/>
            <person name="Venkateswaran K."/>
        </authorList>
    </citation>
    <scope>NUCLEOTIDE SEQUENCE [LARGE SCALE GENOMIC DNA]</scope>
    <source>
        <strain evidence="3 4">FJI-L2-BK-P2</strain>
    </source>
</reference>
<evidence type="ECO:0000256" key="1">
    <source>
        <dbReference type="SAM" id="MobiDB-lite"/>
    </source>
</evidence>
<feature type="region of interest" description="Disordered" evidence="1">
    <location>
        <begin position="242"/>
        <end position="315"/>
    </location>
</feature>
<protein>
    <recommendedName>
        <fullName evidence="2">Aminoglycoside phosphotransferase domain-containing protein</fullName>
    </recommendedName>
</protein>
<feature type="domain" description="Aminoglycoside phosphotransferase" evidence="2">
    <location>
        <begin position="56"/>
        <end position="166"/>
    </location>
</feature>
<dbReference type="InterPro" id="IPR051678">
    <property type="entry name" value="AGP_Transferase"/>
</dbReference>
<feature type="compositionally biased region" description="Acidic residues" evidence="1">
    <location>
        <begin position="306"/>
        <end position="315"/>
    </location>
</feature>
<dbReference type="AlphaFoldDB" id="A0AAN8FBB9"/>
<dbReference type="Gene3D" id="3.30.200.20">
    <property type="entry name" value="Phosphorylase Kinase, domain 1"/>
    <property type="match status" value="1"/>
</dbReference>
<dbReference type="InterPro" id="IPR002575">
    <property type="entry name" value="Aminoglycoside_PTrfase"/>
</dbReference>
<dbReference type="PANTHER" id="PTHR21310">
    <property type="entry name" value="AMINOGLYCOSIDE PHOSPHOTRANSFERASE-RELATED-RELATED"/>
    <property type="match status" value="1"/>
</dbReference>
<sequence>MAAPNIDQDGLRWGYKRSRLFGKDPLWTREPEMSAIESSVRQELHLNPDEVCNVSFMAEGALNKLYAIEAQGHQDCVLRVSLPVDPVHKTAREVATLRFLESKSSLPVPRVILYSTDRKDIGFEWILMTRLPGTSLRDKWRHTSLQAKNNIARRLAGYQAELFDLRFHGIGGLREEEAKAENVESVTDGLVERRFVVNRIGSVEFFYDDHIRRDVPRGPYVSSEEWLQARLDLFIGDQDRIIERGPNDQDTSDEDHKEERSDGKSMPNTDEHNVVLTPIISEQEKTHTSADVKGQSNGEHCSGDLSEADDEDDDIDEEDVRDARWLKNLATILRNQVVWLAFSDVSESEPEPSMLYHQDLHEGNILIDASGEMTGIVDWECVSASPLWAACQKPKLLEGRSREECPDRDTYGDYNPDAWGGQGPDPKEKDSDGKGITYWEHLEEHEQTVMSKTFFEEMEQRCPSWTIMYRGSLMRRNLSGAIDLMEGRFRGPFEVDQWCRAVRRGCCDDDLEARLQADREDREVDHGPTMDEIEGSWEVWKDLRNAQDAVLARALQN</sequence>
<dbReference type="Proteomes" id="UP001316803">
    <property type="component" value="Unassembled WGS sequence"/>
</dbReference>
<comment type="caution">
    <text evidence="3">The sequence shown here is derived from an EMBL/GenBank/DDBJ whole genome shotgun (WGS) entry which is preliminary data.</text>
</comment>
<evidence type="ECO:0000313" key="4">
    <source>
        <dbReference type="Proteomes" id="UP001316803"/>
    </source>
</evidence>
<dbReference type="SUPFAM" id="SSF56112">
    <property type="entry name" value="Protein kinase-like (PK-like)"/>
    <property type="match status" value="2"/>
</dbReference>
<feature type="region of interest" description="Disordered" evidence="1">
    <location>
        <begin position="401"/>
        <end position="434"/>
    </location>
</feature>
<gene>
    <name evidence="3" type="ORF">OHC33_003770</name>
</gene>
<feature type="domain" description="Aminoglycoside phosphotransferase" evidence="2">
    <location>
        <begin position="322"/>
        <end position="388"/>
    </location>
</feature>